<sequence length="523" mass="58570">MSKSALLASTDLDPLLPYQQDVIRECLSHNVTVIEKSRRIGISWVLSWLAVTVAMSSASAGGMDVFYMGYEKDMTRQFIDDCAEHAKLLVGVGLEVGEEVFPDPANPEKTIHVFRIKFASGFEILALPSVPRAFRSKQGLVILDEAAFVDDLAGMIKAALALRIWGARIIILSTHKGATNPFNELVKDCQSGKKPYHLMRITFDDAVSQGLYRKICQKLGTEWTPEGEKEWYDEILAEFGDDADEELHVIPANDNGVFLPLSLIEAREQKGVPVVRWERKPAFALQSKAAREADARQFCEDRLLPHLMAMKADTPHVFGEDFARTCDLSVFWFCAIESNKTKRTVLVVELRGVPFEQQRQILFYLLDRLPRFRAGKMDARGNGQYLAEVTVQEYGSRVEAVMISEAWYRETMPFLQAAFQDAEIVIPADRDIQTDLRAIKTIRGVARVPESRLTDATGKSHGDAAIAAAMAVAASRAEPEIYEYQRVPNQHAQLQGGRMSIEDEIEREDLGSNNDNWGLRGSV</sequence>
<accession>A0ABQ0P2K5</accession>
<comment type="caution">
    <text evidence="2">The sequence shown here is derived from an EMBL/GenBank/DDBJ whole genome shotgun (WGS) entry which is preliminary data.</text>
</comment>
<dbReference type="Proteomes" id="UP001060895">
    <property type="component" value="Unassembled WGS sequence"/>
</dbReference>
<keyword evidence="1" id="KW-0812">Transmembrane</keyword>
<keyword evidence="3" id="KW-1185">Reference proteome</keyword>
<dbReference type="Gene3D" id="3.30.420.240">
    <property type="match status" value="1"/>
</dbReference>
<dbReference type="EMBL" id="BAQP01000013">
    <property type="protein sequence ID" value="GBQ19888.1"/>
    <property type="molecule type" value="Genomic_DNA"/>
</dbReference>
<dbReference type="Gene3D" id="3.40.50.300">
    <property type="entry name" value="P-loop containing nucleotide triphosphate hydrolases"/>
    <property type="match status" value="1"/>
</dbReference>
<reference evidence="2" key="1">
    <citation type="submission" date="2013-04" db="EMBL/GenBank/DDBJ databases">
        <title>The genome sequencing project of 58 acetic acid bacteria.</title>
        <authorList>
            <person name="Okamoto-Kainuma A."/>
            <person name="Ishikawa M."/>
            <person name="Umino S."/>
            <person name="Koizumi Y."/>
            <person name="Shiwa Y."/>
            <person name="Yoshikawa H."/>
            <person name="Matsutani M."/>
            <person name="Matsushita K."/>
        </authorList>
    </citation>
    <scope>NUCLEOTIDE SEQUENCE</scope>
    <source>
        <strain evidence="2">DSM 12717</strain>
    </source>
</reference>
<dbReference type="InterPro" id="IPR012036">
    <property type="entry name" value="Phage_Mu_Gp28"/>
</dbReference>
<organism evidence="2 3">
    <name type="scientific">Gluconacetobacter sacchari DSM 12717</name>
    <dbReference type="NCBI Taxonomy" id="1307940"/>
    <lineage>
        <taxon>Bacteria</taxon>
        <taxon>Pseudomonadati</taxon>
        <taxon>Pseudomonadota</taxon>
        <taxon>Alphaproteobacteria</taxon>
        <taxon>Acetobacterales</taxon>
        <taxon>Acetobacteraceae</taxon>
        <taxon>Gluconacetobacter</taxon>
    </lineage>
</organism>
<gene>
    <name evidence="2" type="ORF">AA12717_0384</name>
</gene>
<dbReference type="PIRSF" id="PIRSF007056">
    <property type="entry name" value="UCP007056"/>
    <property type="match status" value="1"/>
</dbReference>
<evidence type="ECO:0000313" key="3">
    <source>
        <dbReference type="Proteomes" id="UP001060895"/>
    </source>
</evidence>
<dbReference type="RefSeq" id="WP_246387138.1">
    <property type="nucleotide sequence ID" value="NZ_BAQP01000013.1"/>
</dbReference>
<feature type="transmembrane region" description="Helical" evidence="1">
    <location>
        <begin position="45"/>
        <end position="70"/>
    </location>
</feature>
<evidence type="ECO:0000256" key="1">
    <source>
        <dbReference type="SAM" id="Phobius"/>
    </source>
</evidence>
<protein>
    <submittedName>
        <fullName evidence="2">Mu-like prophage FluMu protein gp28</fullName>
    </submittedName>
</protein>
<proteinExistence type="predicted"/>
<keyword evidence="1" id="KW-0472">Membrane</keyword>
<evidence type="ECO:0000313" key="2">
    <source>
        <dbReference type="EMBL" id="GBQ19888.1"/>
    </source>
</evidence>
<keyword evidence="1" id="KW-1133">Transmembrane helix</keyword>
<dbReference type="InterPro" id="IPR027417">
    <property type="entry name" value="P-loop_NTPase"/>
</dbReference>
<name>A0ABQ0P2K5_9PROT</name>